<dbReference type="OrthoDB" id="408631at2759"/>
<gene>
    <name evidence="4" type="ORF">FOMPIDRAFT_83849</name>
</gene>
<name>S8FY97_FOMSC</name>
<evidence type="ECO:0000259" key="3">
    <source>
        <dbReference type="Pfam" id="PF00135"/>
    </source>
</evidence>
<dbReference type="InterPro" id="IPR002018">
    <property type="entry name" value="CarbesteraseB"/>
</dbReference>
<dbReference type="Gene3D" id="3.40.50.1820">
    <property type="entry name" value="alpha/beta hydrolase"/>
    <property type="match status" value="2"/>
</dbReference>
<dbReference type="SUPFAM" id="SSF53474">
    <property type="entry name" value="alpha/beta-Hydrolases"/>
    <property type="match status" value="1"/>
</dbReference>
<dbReference type="STRING" id="743788.S8FY97"/>
<keyword evidence="2" id="KW-0378">Hydrolase</keyword>
<keyword evidence="5" id="KW-1185">Reference proteome</keyword>
<protein>
    <recommendedName>
        <fullName evidence="3">Carboxylesterase type B domain-containing protein</fullName>
    </recommendedName>
</protein>
<evidence type="ECO:0000256" key="2">
    <source>
        <dbReference type="ARBA" id="ARBA00022801"/>
    </source>
</evidence>
<evidence type="ECO:0000313" key="5">
    <source>
        <dbReference type="Proteomes" id="UP000015241"/>
    </source>
</evidence>
<dbReference type="Proteomes" id="UP000015241">
    <property type="component" value="Unassembled WGS sequence"/>
</dbReference>
<dbReference type="GO" id="GO:0052689">
    <property type="term" value="F:carboxylic ester hydrolase activity"/>
    <property type="evidence" value="ECO:0007669"/>
    <property type="project" value="TreeGrafter"/>
</dbReference>
<accession>S8FY97</accession>
<dbReference type="InterPro" id="IPR050654">
    <property type="entry name" value="AChE-related_enzymes"/>
</dbReference>
<dbReference type="PANTHER" id="PTHR43918">
    <property type="entry name" value="ACETYLCHOLINESTERASE"/>
    <property type="match status" value="1"/>
</dbReference>
<evidence type="ECO:0000256" key="1">
    <source>
        <dbReference type="ARBA" id="ARBA00005964"/>
    </source>
</evidence>
<dbReference type="eggNOG" id="KOG4389">
    <property type="taxonomic scope" value="Eukaryota"/>
</dbReference>
<dbReference type="EMBL" id="KE504122">
    <property type="protein sequence ID" value="EPT06071.1"/>
    <property type="molecule type" value="Genomic_DNA"/>
</dbReference>
<evidence type="ECO:0000313" key="4">
    <source>
        <dbReference type="EMBL" id="EPT06071.1"/>
    </source>
</evidence>
<dbReference type="InParanoid" id="S8FY97"/>
<feature type="domain" description="Carboxylesterase type B" evidence="3">
    <location>
        <begin position="20"/>
        <end position="135"/>
    </location>
</feature>
<dbReference type="AlphaFoldDB" id="S8FY97"/>
<sequence length="341" mass="36744">MVLSQNSAFSAWATHPKATTLNGTYVGSHSTQYDQDFFLGVPFAQPPIGELRFANPRPLNTSFDGAREATSYSSECVGYGSDQWGYSVSKDCLYLNVVRPAKYTSDGDALPRTQGDGFFEGGAPDLCYNLSFMVQNGVEAGKPFIGDPTKITIWGESAGAMSVGYHLVAYNGRNDKLFRGAIMESGNSVQFISLYTADHFDDQYQALVDNVNCTAELDVLGCLRSLPFETLNAAVNTTNATAWFPVIDGDLIAEYLSNQLNAGDYVHVPIIDGCTTDEGTAFAPLGINITDQLLAYLEAGSDLYPTLAPNVAELIANAYPDDPFQGIPADLGCTRLNNSYG</sequence>
<proteinExistence type="inferred from homology"/>
<reference evidence="4 5" key="1">
    <citation type="journal article" date="2012" name="Science">
        <title>The Paleozoic origin of enzymatic lignin decomposition reconstructed from 31 fungal genomes.</title>
        <authorList>
            <person name="Floudas D."/>
            <person name="Binder M."/>
            <person name="Riley R."/>
            <person name="Barry K."/>
            <person name="Blanchette R.A."/>
            <person name="Henrissat B."/>
            <person name="Martinez A.T."/>
            <person name="Otillar R."/>
            <person name="Spatafora J.W."/>
            <person name="Yadav J.S."/>
            <person name="Aerts A."/>
            <person name="Benoit I."/>
            <person name="Boyd A."/>
            <person name="Carlson A."/>
            <person name="Copeland A."/>
            <person name="Coutinho P.M."/>
            <person name="de Vries R.P."/>
            <person name="Ferreira P."/>
            <person name="Findley K."/>
            <person name="Foster B."/>
            <person name="Gaskell J."/>
            <person name="Glotzer D."/>
            <person name="Gorecki P."/>
            <person name="Heitman J."/>
            <person name="Hesse C."/>
            <person name="Hori C."/>
            <person name="Igarashi K."/>
            <person name="Jurgens J.A."/>
            <person name="Kallen N."/>
            <person name="Kersten P."/>
            <person name="Kohler A."/>
            <person name="Kuees U."/>
            <person name="Kumar T.K.A."/>
            <person name="Kuo A."/>
            <person name="LaButti K."/>
            <person name="Larrondo L.F."/>
            <person name="Lindquist E."/>
            <person name="Ling A."/>
            <person name="Lombard V."/>
            <person name="Lucas S."/>
            <person name="Lundell T."/>
            <person name="Martin R."/>
            <person name="McLaughlin D.J."/>
            <person name="Morgenstern I."/>
            <person name="Morin E."/>
            <person name="Murat C."/>
            <person name="Nagy L.G."/>
            <person name="Nolan M."/>
            <person name="Ohm R.A."/>
            <person name="Patyshakuliyeva A."/>
            <person name="Rokas A."/>
            <person name="Ruiz-Duenas F.J."/>
            <person name="Sabat G."/>
            <person name="Salamov A."/>
            <person name="Samejima M."/>
            <person name="Schmutz J."/>
            <person name="Slot J.C."/>
            <person name="St John F."/>
            <person name="Stenlid J."/>
            <person name="Sun H."/>
            <person name="Sun S."/>
            <person name="Syed K."/>
            <person name="Tsang A."/>
            <person name="Wiebenga A."/>
            <person name="Young D."/>
            <person name="Pisabarro A."/>
            <person name="Eastwood D.C."/>
            <person name="Martin F."/>
            <person name="Cullen D."/>
            <person name="Grigoriev I.V."/>
            <person name="Hibbett D.S."/>
        </authorList>
    </citation>
    <scope>NUCLEOTIDE SEQUENCE</scope>
    <source>
        <strain evidence="5">FP-58527</strain>
    </source>
</reference>
<comment type="similarity">
    <text evidence="1">Belongs to the type-B carboxylesterase/lipase family.</text>
</comment>
<dbReference type="Pfam" id="PF00135">
    <property type="entry name" value="COesterase"/>
    <property type="match status" value="2"/>
</dbReference>
<dbReference type="InterPro" id="IPR029058">
    <property type="entry name" value="AB_hydrolase_fold"/>
</dbReference>
<dbReference type="PANTHER" id="PTHR43918:SF4">
    <property type="entry name" value="CARBOXYLIC ESTER HYDROLASE"/>
    <property type="match status" value="1"/>
</dbReference>
<organism evidence="4 5">
    <name type="scientific">Fomitopsis schrenkii</name>
    <name type="common">Brown rot fungus</name>
    <dbReference type="NCBI Taxonomy" id="2126942"/>
    <lineage>
        <taxon>Eukaryota</taxon>
        <taxon>Fungi</taxon>
        <taxon>Dikarya</taxon>
        <taxon>Basidiomycota</taxon>
        <taxon>Agaricomycotina</taxon>
        <taxon>Agaricomycetes</taxon>
        <taxon>Polyporales</taxon>
        <taxon>Fomitopsis</taxon>
    </lineage>
</organism>
<dbReference type="HOGENOM" id="CLU_006586_4_1_1"/>
<feature type="domain" description="Carboxylesterase type B" evidence="3">
    <location>
        <begin position="144"/>
        <end position="288"/>
    </location>
</feature>